<feature type="domain" description="Bacterial sugar transferase" evidence="6">
    <location>
        <begin position="409"/>
        <end position="601"/>
    </location>
</feature>
<dbReference type="EMBL" id="QFVT01000002">
    <property type="protein sequence ID" value="PYC48914.1"/>
    <property type="molecule type" value="Genomic_DNA"/>
</dbReference>
<sequence>MRSANDVTDSEAIQPGRRRVLVLGGTGKMGRVLARVWDTAPPEGWRPTFAVRGSAPLPPTRSSAASASMSPPTAPSCAASSSAAPDPQAQRSGDVLSLEDLEAQIAQGRPPQFEAVLALWGVTSGDAAALAGNTALALRAVDIARAVGAARLFHASSSAIYSAVASSAPLPEEAVRVGFPEGRVQGVHQQGEARAGLPDTAPAGGYGAAKYAMEAAIATSARQDPVPQQIILRFANLAGGDSLFAALNRRAAAAAVPQMTLDQFENGRGPLRSYIAPVDLAHVMEALLNASGDSLPAVINCAAGGAIAMEDIARAAGAQVQWRPAPKGAVPCVALDLTRLARLAPDVAQPRSGADLVAQVAGASAHAAARPSPGSQVPASRQTPMPQAAVPPRGIAATSDPARPIARSKRVMDVIWALLLILLLWPLIMAVAAWVLLLDGRPVFYKSERMRSPTEGFDLWKFRTMRPDGADRGVSGGDKRHRITRSGVFLRRYRLDELPQLWNILRGDISFVGPRPPLRHYVEAFPDLYAAVLRSRPGVTGLATLAFHAREEALLAPCADADETEAVYIRRCIPAKAHLDLIYQRNRSICWDHWLILATVFRRFPLRGPTRLRRASR</sequence>
<dbReference type="InterPro" id="IPR001509">
    <property type="entry name" value="Epimerase_deHydtase"/>
</dbReference>
<feature type="transmembrane region" description="Helical" evidence="4">
    <location>
        <begin position="414"/>
        <end position="437"/>
    </location>
</feature>
<keyword evidence="8" id="KW-1185">Reference proteome</keyword>
<organism evidence="7 8">
    <name type="scientific">Litorivita pollutaquae</name>
    <dbReference type="NCBI Taxonomy" id="2200892"/>
    <lineage>
        <taxon>Bacteria</taxon>
        <taxon>Pseudomonadati</taxon>
        <taxon>Pseudomonadota</taxon>
        <taxon>Alphaproteobacteria</taxon>
        <taxon>Rhodobacterales</taxon>
        <taxon>Paracoccaceae</taxon>
        <taxon>Litorivita</taxon>
    </lineage>
</organism>
<evidence type="ECO:0000256" key="2">
    <source>
        <dbReference type="ARBA" id="ARBA00023169"/>
    </source>
</evidence>
<dbReference type="InterPro" id="IPR003362">
    <property type="entry name" value="Bact_transf"/>
</dbReference>
<dbReference type="Pfam" id="PF01370">
    <property type="entry name" value="Epimerase"/>
    <property type="match status" value="1"/>
</dbReference>
<evidence type="ECO:0000256" key="4">
    <source>
        <dbReference type="SAM" id="Phobius"/>
    </source>
</evidence>
<proteinExistence type="inferred from homology"/>
<accession>A0A2V4N2A1</accession>
<name>A0A2V4N2A1_9RHOB</name>
<feature type="region of interest" description="Disordered" evidence="3">
    <location>
        <begin position="41"/>
        <end position="93"/>
    </location>
</feature>
<keyword evidence="4" id="KW-0812">Transmembrane</keyword>
<comment type="caution">
    <text evidence="7">The sequence shown here is derived from an EMBL/GenBank/DDBJ whole genome shotgun (WGS) entry which is preliminary data.</text>
</comment>
<protein>
    <recommendedName>
        <fullName evidence="9">Sugar transferase involved in LPS biosynthesis (Colanic, teichoic acid)</fullName>
    </recommendedName>
</protein>
<feature type="region of interest" description="Disordered" evidence="3">
    <location>
        <begin position="368"/>
        <end position="400"/>
    </location>
</feature>
<reference evidence="7 8" key="1">
    <citation type="submission" date="2018-05" db="EMBL/GenBank/DDBJ databases">
        <title>Oceanovita maritima gen. nov., sp. nov., a marine bacterium in the family Rhodobacteraceae isolated from surface seawater of Lundu port Xiamen, China.</title>
        <authorList>
            <person name="Hetharua B.H."/>
            <person name="Min D."/>
            <person name="Liao H."/>
            <person name="Tian Y."/>
        </authorList>
    </citation>
    <scope>NUCLEOTIDE SEQUENCE [LARGE SCALE GENOMIC DNA]</scope>
    <source>
        <strain evidence="7 8">FSX-11</strain>
    </source>
</reference>
<feature type="domain" description="NAD-dependent epimerase/dehydratase" evidence="5">
    <location>
        <begin position="20"/>
        <end position="291"/>
    </location>
</feature>
<dbReference type="Pfam" id="PF02397">
    <property type="entry name" value="Bac_transf"/>
    <property type="match status" value="1"/>
</dbReference>
<evidence type="ECO:0000256" key="3">
    <source>
        <dbReference type="SAM" id="MobiDB-lite"/>
    </source>
</evidence>
<dbReference type="PANTHER" id="PTHR30576">
    <property type="entry name" value="COLANIC BIOSYNTHESIS UDP-GLUCOSE LIPID CARRIER TRANSFERASE"/>
    <property type="match status" value="1"/>
</dbReference>
<dbReference type="AlphaFoldDB" id="A0A2V4N2A1"/>
<evidence type="ECO:0000259" key="6">
    <source>
        <dbReference type="Pfam" id="PF02397"/>
    </source>
</evidence>
<dbReference type="GO" id="GO:0000271">
    <property type="term" value="P:polysaccharide biosynthetic process"/>
    <property type="evidence" value="ECO:0007669"/>
    <property type="project" value="UniProtKB-KW"/>
</dbReference>
<evidence type="ECO:0000259" key="5">
    <source>
        <dbReference type="Pfam" id="PF01370"/>
    </source>
</evidence>
<dbReference type="PANTHER" id="PTHR30576:SF0">
    <property type="entry name" value="UNDECAPRENYL-PHOSPHATE N-ACETYLGALACTOSAMINYL 1-PHOSPHATE TRANSFERASE-RELATED"/>
    <property type="match status" value="1"/>
</dbReference>
<dbReference type="Proteomes" id="UP000248012">
    <property type="component" value="Unassembled WGS sequence"/>
</dbReference>
<comment type="similarity">
    <text evidence="1">Belongs to the bacterial sugar transferase family.</text>
</comment>
<dbReference type="OrthoDB" id="9808602at2"/>
<dbReference type="Gene3D" id="3.40.50.720">
    <property type="entry name" value="NAD(P)-binding Rossmann-like Domain"/>
    <property type="match status" value="1"/>
</dbReference>
<evidence type="ECO:0008006" key="9">
    <source>
        <dbReference type="Google" id="ProtNLM"/>
    </source>
</evidence>
<gene>
    <name evidence="7" type="ORF">DI396_02210</name>
</gene>
<dbReference type="GO" id="GO:0016780">
    <property type="term" value="F:phosphotransferase activity, for other substituted phosphate groups"/>
    <property type="evidence" value="ECO:0007669"/>
    <property type="project" value="TreeGrafter"/>
</dbReference>
<keyword evidence="4" id="KW-1133">Transmembrane helix</keyword>
<feature type="compositionally biased region" description="Polar residues" evidence="3">
    <location>
        <begin position="373"/>
        <end position="385"/>
    </location>
</feature>
<evidence type="ECO:0000313" key="8">
    <source>
        <dbReference type="Proteomes" id="UP000248012"/>
    </source>
</evidence>
<dbReference type="InterPro" id="IPR036291">
    <property type="entry name" value="NAD(P)-bd_dom_sf"/>
</dbReference>
<evidence type="ECO:0000256" key="1">
    <source>
        <dbReference type="ARBA" id="ARBA00006464"/>
    </source>
</evidence>
<keyword evidence="4" id="KW-0472">Membrane</keyword>
<keyword evidence="2" id="KW-0270">Exopolysaccharide synthesis</keyword>
<evidence type="ECO:0000313" key="7">
    <source>
        <dbReference type="EMBL" id="PYC48914.1"/>
    </source>
</evidence>
<dbReference type="SUPFAM" id="SSF51735">
    <property type="entry name" value="NAD(P)-binding Rossmann-fold domains"/>
    <property type="match status" value="1"/>
</dbReference>
<feature type="compositionally biased region" description="Low complexity" evidence="3">
    <location>
        <begin position="60"/>
        <end position="89"/>
    </location>
</feature>